<feature type="non-terminal residue" evidence="1">
    <location>
        <position position="1"/>
    </location>
</feature>
<accession>A0AAV2I3W6</accession>
<keyword evidence="2" id="KW-1185">Reference proteome</keyword>
<dbReference type="GO" id="GO:0005777">
    <property type="term" value="C:peroxisome"/>
    <property type="evidence" value="ECO:0007669"/>
    <property type="project" value="InterPro"/>
</dbReference>
<dbReference type="Gene3D" id="2.40.10.10">
    <property type="entry name" value="Trypsin-like serine proteases"/>
    <property type="match status" value="3"/>
</dbReference>
<dbReference type="SUPFAM" id="SSF50494">
    <property type="entry name" value="Trypsin-like serine proteases"/>
    <property type="match status" value="2"/>
</dbReference>
<evidence type="ECO:0000313" key="1">
    <source>
        <dbReference type="EMBL" id="CAL1541336.1"/>
    </source>
</evidence>
<evidence type="ECO:0008006" key="3">
    <source>
        <dbReference type="Google" id="ProtNLM"/>
    </source>
</evidence>
<dbReference type="InterPro" id="IPR043504">
    <property type="entry name" value="Peptidase_S1_PA_chymotrypsin"/>
</dbReference>
<dbReference type="EMBL" id="CAXITT010000425">
    <property type="protein sequence ID" value="CAL1541336.1"/>
    <property type="molecule type" value="Genomic_DNA"/>
</dbReference>
<protein>
    <recommendedName>
        <fullName evidence="3">Peroxisomal leader peptide-processing protease</fullName>
    </recommendedName>
</protein>
<dbReference type="PANTHER" id="PTHR21004:SF0">
    <property type="entry name" value="PEROXISOMAL LEADER PEPTIDE-PROCESSING PROTEASE"/>
    <property type="match status" value="1"/>
</dbReference>
<sequence length="609" mass="66928">YKYISYILKITKAYCDRDARGDIATIFLEKHGVSGMLLQHMAYTEEIYPMMGCVINVKSKFLKERPSGSAVILNPKLGIIISHGTLLAELVTTNHTLKSNIIDGKFIKKKALKETVFEVLIDKQWKPQHSTNQQPLDVNNTSQKAYQSASNFDTVTSACFTTLHCKFMGAFKNIDFHKAVSSMMPNSNWTFDAGQPGDVTIDSQSSSNQESSTENSKVYFNLLSYFIFFQTVPLILQESNAFNFFRNVNAPPIKKFPCGIGDVAEIMATPFGNQNPSVFFNTFSRGVISNVNGPGGCWILTDARCIPGSEGGPLYTKKVNQTRLLTGVVVASLCWKNKEWVGFSLCCSLASIFHSILKLKNMNLFGRAVQDLSDIDSQLRYTSRFNTGKQNSLLATTLLVKVGGTWGSGVVINKELGIILTCNHVIKDSKQHSVIVKPFQGSKEYLAHVIFCHQKLHDPYDIAVLKCPQATSLIPGNKVPNICSPKLGEKAWVVGHALFSSDLDLHPSVSSGIVSKVISIESEIVMIQSTCAVHPGASGGPLLNDHGDLIGILVCNTIDKGSNSCYPHLNMSIPACSLLPAIDHYLQKGDTSDFSILLKKDLVIKKLWA</sequence>
<dbReference type="GO" id="GO:0016485">
    <property type="term" value="P:protein processing"/>
    <property type="evidence" value="ECO:0007669"/>
    <property type="project" value="InterPro"/>
</dbReference>
<evidence type="ECO:0000313" key="2">
    <source>
        <dbReference type="Proteomes" id="UP001497497"/>
    </source>
</evidence>
<dbReference type="AlphaFoldDB" id="A0AAV2I3W6"/>
<dbReference type="PANTHER" id="PTHR21004">
    <property type="entry name" value="SERINE PROTEASE-RELATED"/>
    <property type="match status" value="1"/>
</dbReference>
<dbReference type="InterPro" id="IPR009003">
    <property type="entry name" value="Peptidase_S1_PA"/>
</dbReference>
<gene>
    <name evidence="1" type="ORF">GSLYS_00014942001</name>
</gene>
<dbReference type="GO" id="GO:0004252">
    <property type="term" value="F:serine-type endopeptidase activity"/>
    <property type="evidence" value="ECO:0007669"/>
    <property type="project" value="InterPro"/>
</dbReference>
<reference evidence="1 2" key="1">
    <citation type="submission" date="2024-04" db="EMBL/GenBank/DDBJ databases">
        <authorList>
            <consortium name="Genoscope - CEA"/>
            <person name="William W."/>
        </authorList>
    </citation>
    <scope>NUCLEOTIDE SEQUENCE [LARGE SCALE GENOMIC DNA]</scope>
</reference>
<dbReference type="Pfam" id="PF13365">
    <property type="entry name" value="Trypsin_2"/>
    <property type="match status" value="1"/>
</dbReference>
<organism evidence="1 2">
    <name type="scientific">Lymnaea stagnalis</name>
    <name type="common">Great pond snail</name>
    <name type="synonym">Helix stagnalis</name>
    <dbReference type="NCBI Taxonomy" id="6523"/>
    <lineage>
        <taxon>Eukaryota</taxon>
        <taxon>Metazoa</taxon>
        <taxon>Spiralia</taxon>
        <taxon>Lophotrochozoa</taxon>
        <taxon>Mollusca</taxon>
        <taxon>Gastropoda</taxon>
        <taxon>Heterobranchia</taxon>
        <taxon>Euthyneura</taxon>
        <taxon>Panpulmonata</taxon>
        <taxon>Hygrophila</taxon>
        <taxon>Lymnaeoidea</taxon>
        <taxon>Lymnaeidae</taxon>
        <taxon>Lymnaea</taxon>
    </lineage>
</organism>
<name>A0AAV2I3W6_LYMST</name>
<dbReference type="Proteomes" id="UP001497497">
    <property type="component" value="Unassembled WGS sequence"/>
</dbReference>
<proteinExistence type="predicted"/>
<feature type="non-terminal residue" evidence="1">
    <location>
        <position position="609"/>
    </location>
</feature>
<dbReference type="GO" id="GO:0031998">
    <property type="term" value="P:regulation of fatty acid beta-oxidation"/>
    <property type="evidence" value="ECO:0007669"/>
    <property type="project" value="TreeGrafter"/>
</dbReference>
<dbReference type="InterPro" id="IPR039245">
    <property type="entry name" value="TYSND1/DEG15"/>
</dbReference>
<comment type="caution">
    <text evidence="1">The sequence shown here is derived from an EMBL/GenBank/DDBJ whole genome shotgun (WGS) entry which is preliminary data.</text>
</comment>